<dbReference type="InterPro" id="IPR038186">
    <property type="entry name" value="CHAD_dom_sf"/>
</dbReference>
<evidence type="ECO:0000259" key="3">
    <source>
        <dbReference type="PROSITE" id="PS51708"/>
    </source>
</evidence>
<evidence type="ECO:0000256" key="1">
    <source>
        <dbReference type="SAM" id="MobiDB-lite"/>
    </source>
</evidence>
<dbReference type="InterPro" id="IPR033469">
    <property type="entry name" value="CYTH-like_dom_sf"/>
</dbReference>
<dbReference type="InterPro" id="IPR007899">
    <property type="entry name" value="CHAD_dom"/>
</dbReference>
<name>A0A086MSU7_9ACTN</name>
<dbReference type="PANTHER" id="PTHR39339">
    <property type="entry name" value="SLR1444 PROTEIN"/>
    <property type="match status" value="1"/>
</dbReference>
<dbReference type="Pfam" id="PF05235">
    <property type="entry name" value="CHAD"/>
    <property type="match status" value="1"/>
</dbReference>
<dbReference type="SMART" id="SM00880">
    <property type="entry name" value="CHAD"/>
    <property type="match status" value="1"/>
</dbReference>
<organism evidence="4 5">
    <name type="scientific">Streptomyces mutabilis</name>
    <dbReference type="NCBI Taxonomy" id="67332"/>
    <lineage>
        <taxon>Bacteria</taxon>
        <taxon>Bacillati</taxon>
        <taxon>Actinomycetota</taxon>
        <taxon>Actinomycetes</taxon>
        <taxon>Kitasatosporales</taxon>
        <taxon>Streptomycetaceae</taxon>
        <taxon>Streptomyces</taxon>
    </lineage>
</organism>
<dbReference type="AlphaFoldDB" id="A0A086MSU7"/>
<feature type="domain" description="CHAD" evidence="3">
    <location>
        <begin position="218"/>
        <end position="503"/>
    </location>
</feature>
<reference evidence="4 5" key="1">
    <citation type="submission" date="2014-05" db="EMBL/GenBank/DDBJ databases">
        <title>Complete genome sequence of the Streptomyces mutabilis TRM45540.</title>
        <authorList>
            <person name="Luo X."/>
            <person name="Zhang L."/>
        </authorList>
    </citation>
    <scope>NUCLEOTIDE SEQUENCE [LARGE SCALE GENOMIC DNA]</scope>
    <source>
        <strain evidence="4 5">TRM45540</strain>
    </source>
</reference>
<dbReference type="SMART" id="SM01118">
    <property type="entry name" value="CYTH"/>
    <property type="match status" value="1"/>
</dbReference>
<protein>
    <submittedName>
        <fullName evidence="4">Metal-binding protein</fullName>
    </submittedName>
</protein>
<proteinExistence type="predicted"/>
<dbReference type="Gene3D" id="2.40.320.10">
    <property type="entry name" value="Hypothetical Protein Pfu-838710-001"/>
    <property type="match status" value="1"/>
</dbReference>
<dbReference type="RefSeq" id="WP_043383944.1">
    <property type="nucleotide sequence ID" value="NZ_KN039948.1"/>
</dbReference>
<dbReference type="SUPFAM" id="SSF55154">
    <property type="entry name" value="CYTH-like phosphatases"/>
    <property type="match status" value="1"/>
</dbReference>
<keyword evidence="5" id="KW-1185">Reference proteome</keyword>
<dbReference type="Gene3D" id="1.40.20.10">
    <property type="entry name" value="CHAD domain"/>
    <property type="match status" value="1"/>
</dbReference>
<dbReference type="PROSITE" id="PS51707">
    <property type="entry name" value="CYTH"/>
    <property type="match status" value="1"/>
</dbReference>
<dbReference type="PROSITE" id="PS51708">
    <property type="entry name" value="CHAD"/>
    <property type="match status" value="1"/>
</dbReference>
<feature type="compositionally biased region" description="Basic and acidic residues" evidence="1">
    <location>
        <begin position="1"/>
        <end position="13"/>
    </location>
</feature>
<gene>
    <name evidence="4" type="ORF">FM21_30875</name>
</gene>
<evidence type="ECO:0000313" key="5">
    <source>
        <dbReference type="Proteomes" id="UP000029095"/>
    </source>
</evidence>
<accession>A0A086MSU7</accession>
<sequence>MTESKRETERKYEPSSPGVDGLPDLSGAGPVASVTAAGVEELDAVYHDTADLRLAGSSATLRRRTGGPDAGWHLKLPLTGDTREEMRAPLSDDVPEALRELLLSRTRGARLRPVVRIRSTRAVRHLRDAEGAVLAELSFDEVRADSLLPGGGRAEWREVELELADGVRAELLDTVEKRFRKKGITRADSPSKFVRALRDTGAAAEGAQKSAHAASTAPGSPGRYVLAYLEQQVATLVALDPAARRDLPDGVHRMRVTCRRLRSCLRSYRSVLDRRVTDPVRAELKWLAGELGVARDQEVLRERLGAGLAGLPGDLVLGPAAARLRVWDVSRGDESRAHVREALSSDRYLRLLDALDGLLRQPPLRAGAAGKPARTMAKAVLKEYDRLAGHVEHALGLPPGPSRDAALHQARKEAKKVRYAAEVARPVLGKPVKRLGKRTKAVQQLLGDHQDSVVAQETLRELAVTAHAAGETSFTWGVLLGQERAGARAREEELPSVWRTASDPALRSALAQ</sequence>
<comment type="caution">
    <text evidence="4">The sequence shown here is derived from an EMBL/GenBank/DDBJ whole genome shotgun (WGS) entry which is preliminary data.</text>
</comment>
<dbReference type="STRING" id="1915400.FM21_30875"/>
<dbReference type="PANTHER" id="PTHR39339:SF1">
    <property type="entry name" value="CHAD DOMAIN-CONTAINING PROTEIN"/>
    <property type="match status" value="1"/>
</dbReference>
<dbReference type="InterPro" id="IPR023577">
    <property type="entry name" value="CYTH_domain"/>
</dbReference>
<feature type="region of interest" description="Disordered" evidence="1">
    <location>
        <begin position="1"/>
        <end position="29"/>
    </location>
</feature>
<dbReference type="HOGENOM" id="CLU_026984_1_0_11"/>
<evidence type="ECO:0000259" key="2">
    <source>
        <dbReference type="PROSITE" id="PS51707"/>
    </source>
</evidence>
<dbReference type="CDD" id="cd07374">
    <property type="entry name" value="CYTH-like_Pase"/>
    <property type="match status" value="1"/>
</dbReference>
<feature type="domain" description="CYTH" evidence="2">
    <location>
        <begin position="5"/>
        <end position="200"/>
    </location>
</feature>
<dbReference type="Pfam" id="PF01928">
    <property type="entry name" value="CYTH"/>
    <property type="match status" value="1"/>
</dbReference>
<dbReference type="EMBL" id="JNFQ01000004">
    <property type="protein sequence ID" value="KFG71965.1"/>
    <property type="molecule type" value="Genomic_DNA"/>
</dbReference>
<dbReference type="Proteomes" id="UP000029095">
    <property type="component" value="Unassembled WGS sequence"/>
</dbReference>
<evidence type="ECO:0000313" key="4">
    <source>
        <dbReference type="EMBL" id="KFG71965.1"/>
    </source>
</evidence>